<dbReference type="Proteomes" id="UP001642540">
    <property type="component" value="Unassembled WGS sequence"/>
</dbReference>
<reference evidence="1 2" key="1">
    <citation type="submission" date="2024-08" db="EMBL/GenBank/DDBJ databases">
        <authorList>
            <person name="Cucini C."/>
            <person name="Frati F."/>
        </authorList>
    </citation>
    <scope>NUCLEOTIDE SEQUENCE [LARGE SCALE GENOMIC DNA]</scope>
</reference>
<organism evidence="1 2">
    <name type="scientific">Orchesella dallaii</name>
    <dbReference type="NCBI Taxonomy" id="48710"/>
    <lineage>
        <taxon>Eukaryota</taxon>
        <taxon>Metazoa</taxon>
        <taxon>Ecdysozoa</taxon>
        <taxon>Arthropoda</taxon>
        <taxon>Hexapoda</taxon>
        <taxon>Collembola</taxon>
        <taxon>Entomobryomorpha</taxon>
        <taxon>Entomobryoidea</taxon>
        <taxon>Orchesellidae</taxon>
        <taxon>Orchesellinae</taxon>
        <taxon>Orchesella</taxon>
    </lineage>
</organism>
<gene>
    <name evidence="1" type="ORF">ODALV1_LOCUS24984</name>
</gene>
<protein>
    <submittedName>
        <fullName evidence="1">Uncharacterized protein</fullName>
    </submittedName>
</protein>
<proteinExistence type="predicted"/>
<accession>A0ABP1RQJ3</accession>
<evidence type="ECO:0000313" key="2">
    <source>
        <dbReference type="Proteomes" id="UP001642540"/>
    </source>
</evidence>
<name>A0ABP1RQJ3_9HEXA</name>
<dbReference type="EMBL" id="CAXLJM020000097">
    <property type="protein sequence ID" value="CAL8133253.1"/>
    <property type="molecule type" value="Genomic_DNA"/>
</dbReference>
<keyword evidence="2" id="KW-1185">Reference proteome</keyword>
<evidence type="ECO:0000313" key="1">
    <source>
        <dbReference type="EMBL" id="CAL8133253.1"/>
    </source>
</evidence>
<comment type="caution">
    <text evidence="1">The sequence shown here is derived from an EMBL/GenBank/DDBJ whole genome shotgun (WGS) entry which is preliminary data.</text>
</comment>
<sequence>MHMDGPNNRILRVGTANKPSRHELRAPICPYLTVLAFLSICVCGNQTYAETDDPSITTNFYDPRYHDYGRNHLRDTKPLISDATITGSSNKIRIFQNVANSGSYTPSSSSIKTNIDNYYGPNRKIKMRFTNPTLMEKHEVVRSPHSAKYNYEDYYPHQNFHYPLRQSFQGFSLPYLYKSTKTIPKTDIPRYSHGFSTIYPAYSYGEENWYNPEPKDSDSASKDLFSNSNPLNLIYKGPILPSHPKKSTPVIKSSYYTDLSPYIAGYPSGFSKGML</sequence>